<gene>
    <name evidence="1" type="ORF">K432DRAFT_302174</name>
</gene>
<reference evidence="1 2" key="1">
    <citation type="journal article" date="2016" name="Nat. Commun.">
        <title>Ectomycorrhizal ecology is imprinted in the genome of the dominant symbiotic fungus Cenococcum geophilum.</title>
        <authorList>
            <consortium name="DOE Joint Genome Institute"/>
            <person name="Peter M."/>
            <person name="Kohler A."/>
            <person name="Ohm R.A."/>
            <person name="Kuo A."/>
            <person name="Krutzmann J."/>
            <person name="Morin E."/>
            <person name="Arend M."/>
            <person name="Barry K.W."/>
            <person name="Binder M."/>
            <person name="Choi C."/>
            <person name="Clum A."/>
            <person name="Copeland A."/>
            <person name="Grisel N."/>
            <person name="Haridas S."/>
            <person name="Kipfer T."/>
            <person name="LaButti K."/>
            <person name="Lindquist E."/>
            <person name="Lipzen A."/>
            <person name="Maire R."/>
            <person name="Meier B."/>
            <person name="Mihaltcheva S."/>
            <person name="Molinier V."/>
            <person name="Murat C."/>
            <person name="Poggeler S."/>
            <person name="Quandt C.A."/>
            <person name="Sperisen C."/>
            <person name="Tritt A."/>
            <person name="Tisserant E."/>
            <person name="Crous P.W."/>
            <person name="Henrissat B."/>
            <person name="Nehls U."/>
            <person name="Egli S."/>
            <person name="Spatafora J.W."/>
            <person name="Grigoriev I.V."/>
            <person name="Martin F.M."/>
        </authorList>
    </citation>
    <scope>NUCLEOTIDE SEQUENCE [LARGE SCALE GENOMIC DNA]</scope>
    <source>
        <strain evidence="1 2">CBS 459.81</strain>
    </source>
</reference>
<dbReference type="PANTHER" id="PTHR10622">
    <property type="entry name" value="HET DOMAIN-CONTAINING PROTEIN"/>
    <property type="match status" value="1"/>
</dbReference>
<feature type="non-terminal residue" evidence="1">
    <location>
        <position position="1"/>
    </location>
</feature>
<evidence type="ECO:0000313" key="1">
    <source>
        <dbReference type="EMBL" id="OCK78348.1"/>
    </source>
</evidence>
<dbReference type="EMBL" id="KV745066">
    <property type="protein sequence ID" value="OCK78348.1"/>
    <property type="molecule type" value="Genomic_DNA"/>
</dbReference>
<protein>
    <recommendedName>
        <fullName evidence="3">Heterokaryon incompatibility domain-containing protein</fullName>
    </recommendedName>
</protein>
<keyword evidence="2" id="KW-1185">Reference proteome</keyword>
<dbReference type="PANTHER" id="PTHR10622:SF10">
    <property type="entry name" value="HET DOMAIN-CONTAINING PROTEIN"/>
    <property type="match status" value="1"/>
</dbReference>
<dbReference type="Proteomes" id="UP000250266">
    <property type="component" value="Unassembled WGS sequence"/>
</dbReference>
<dbReference type="AlphaFoldDB" id="A0A8E2JDE0"/>
<sequence length="56" mass="6726">VDRFCIDKSSSAELSEAINSMFRWYHNAAKCYVYLLDITQPRWKPAFRKSRWLIRG</sequence>
<evidence type="ECO:0000313" key="2">
    <source>
        <dbReference type="Proteomes" id="UP000250266"/>
    </source>
</evidence>
<proteinExistence type="predicted"/>
<organism evidence="1 2">
    <name type="scientific">Lepidopterella palustris CBS 459.81</name>
    <dbReference type="NCBI Taxonomy" id="1314670"/>
    <lineage>
        <taxon>Eukaryota</taxon>
        <taxon>Fungi</taxon>
        <taxon>Dikarya</taxon>
        <taxon>Ascomycota</taxon>
        <taxon>Pezizomycotina</taxon>
        <taxon>Dothideomycetes</taxon>
        <taxon>Pleosporomycetidae</taxon>
        <taxon>Mytilinidiales</taxon>
        <taxon>Argynnaceae</taxon>
        <taxon>Lepidopterella</taxon>
    </lineage>
</organism>
<evidence type="ECO:0008006" key="3">
    <source>
        <dbReference type="Google" id="ProtNLM"/>
    </source>
</evidence>
<accession>A0A8E2JDE0</accession>
<name>A0A8E2JDE0_9PEZI</name>
<dbReference type="OrthoDB" id="3940700at2759"/>